<dbReference type="PANTHER" id="PTHR31058">
    <property type="entry name" value="ZINC FINGER C4H2 DOMAIN-CONTAINING PROTEIN"/>
    <property type="match status" value="1"/>
</dbReference>
<organism evidence="4 5">
    <name type="scientific">Tetranychus urticae</name>
    <name type="common">Two-spotted spider mite</name>
    <dbReference type="NCBI Taxonomy" id="32264"/>
    <lineage>
        <taxon>Eukaryota</taxon>
        <taxon>Metazoa</taxon>
        <taxon>Ecdysozoa</taxon>
        <taxon>Arthropoda</taxon>
        <taxon>Chelicerata</taxon>
        <taxon>Arachnida</taxon>
        <taxon>Acari</taxon>
        <taxon>Acariformes</taxon>
        <taxon>Trombidiformes</taxon>
        <taxon>Prostigmata</taxon>
        <taxon>Eleutherengona</taxon>
        <taxon>Raphignathae</taxon>
        <taxon>Tetranychoidea</taxon>
        <taxon>Tetranychidae</taxon>
        <taxon>Tetranychus</taxon>
    </lineage>
</organism>
<dbReference type="HOGENOM" id="CLU_067420_0_0_1"/>
<dbReference type="PROSITE" id="PS51896">
    <property type="entry name" value="ZF_C4H2"/>
    <property type="match status" value="1"/>
</dbReference>
<feature type="domain" description="C4H2-type" evidence="3">
    <location>
        <begin position="227"/>
        <end position="269"/>
    </location>
</feature>
<evidence type="ECO:0000313" key="4">
    <source>
        <dbReference type="EnsemblMetazoa" id="tetur21g02100.1"/>
    </source>
</evidence>
<keyword evidence="1" id="KW-0175">Coiled coil</keyword>
<dbReference type="EnsemblMetazoa" id="tetur21g02100.1">
    <property type="protein sequence ID" value="tetur21g02100.1"/>
    <property type="gene ID" value="tetur21g02100"/>
</dbReference>
<evidence type="ECO:0000259" key="3">
    <source>
        <dbReference type="PROSITE" id="PS51896"/>
    </source>
</evidence>
<evidence type="ECO:0000313" key="5">
    <source>
        <dbReference type="Proteomes" id="UP000015104"/>
    </source>
</evidence>
<dbReference type="InterPro" id="IPR018482">
    <property type="entry name" value="Znf-C4H2"/>
</dbReference>
<dbReference type="PANTHER" id="PTHR31058:SF2">
    <property type="entry name" value="ZINC FINGER C4H2 DOMAIN-CONTAINING PROTEIN"/>
    <property type="match status" value="1"/>
</dbReference>
<dbReference type="Proteomes" id="UP000015104">
    <property type="component" value="Unassembled WGS sequence"/>
</dbReference>
<dbReference type="OrthoDB" id="20865at2759"/>
<sequence>MTSSGHSISSEDEIAINKLEYLKELRDVTFELNSIKSRLKQEMDSMEAEKRCLLAYRKEKEFLEQEKTAHVEELRLIHSDLNQMENVIKESDEEHSQHLATAKSLLIECQQLKDHANKMRSGLGLGLLNDLQDEEEKIRLELFKKHQLNESSNRDFEANDKQLNKPLLSIATNSHSSSITPFKPTLPSIPLRPGLLQGPSSAHSSVTSGVSSISVSERQAPPAAFRQQPPPMKSCLSCHQQIHRNAPICPLCKAKSRSRNPKKPKRKSED</sequence>
<evidence type="ECO:0000256" key="1">
    <source>
        <dbReference type="SAM" id="Coils"/>
    </source>
</evidence>
<gene>
    <name evidence="4" type="primary">107367274</name>
</gene>
<name>T1KU47_TETUR</name>
<feature type="compositionally biased region" description="Low complexity" evidence="2">
    <location>
        <begin position="200"/>
        <end position="227"/>
    </location>
</feature>
<dbReference type="eggNOG" id="KOG4451">
    <property type="taxonomic scope" value="Eukaryota"/>
</dbReference>
<dbReference type="KEGG" id="tut:107367274"/>
<evidence type="ECO:0000256" key="2">
    <source>
        <dbReference type="SAM" id="MobiDB-lite"/>
    </source>
</evidence>
<accession>T1KU47</accession>
<reference evidence="5" key="1">
    <citation type="submission" date="2011-08" db="EMBL/GenBank/DDBJ databases">
        <authorList>
            <person name="Rombauts S."/>
        </authorList>
    </citation>
    <scope>NUCLEOTIDE SEQUENCE</scope>
    <source>
        <strain evidence="5">London</strain>
    </source>
</reference>
<proteinExistence type="predicted"/>
<dbReference type="GO" id="GO:0005634">
    <property type="term" value="C:nucleus"/>
    <property type="evidence" value="ECO:0007669"/>
    <property type="project" value="TreeGrafter"/>
</dbReference>
<protein>
    <recommendedName>
        <fullName evidence="3">C4H2-type domain-containing protein</fullName>
    </recommendedName>
</protein>
<keyword evidence="5" id="KW-1185">Reference proteome</keyword>
<dbReference type="OMA" id="INMANRI"/>
<reference evidence="4" key="2">
    <citation type="submission" date="2015-06" db="UniProtKB">
        <authorList>
            <consortium name="EnsemblMetazoa"/>
        </authorList>
    </citation>
    <scope>IDENTIFICATION</scope>
</reference>
<feature type="region of interest" description="Disordered" evidence="2">
    <location>
        <begin position="195"/>
        <end position="230"/>
    </location>
</feature>
<feature type="coiled-coil region" evidence="1">
    <location>
        <begin position="46"/>
        <end position="73"/>
    </location>
</feature>
<dbReference type="GO" id="GO:0045666">
    <property type="term" value="P:positive regulation of neuron differentiation"/>
    <property type="evidence" value="ECO:0007669"/>
    <property type="project" value="TreeGrafter"/>
</dbReference>
<dbReference type="InterPro" id="IPR044069">
    <property type="entry name" value="ZF_C4H2"/>
</dbReference>
<dbReference type="Pfam" id="PF10146">
    <property type="entry name" value="zf-C4H2"/>
    <property type="match status" value="1"/>
</dbReference>
<dbReference type="EMBL" id="CAEY01000548">
    <property type="status" value="NOT_ANNOTATED_CDS"/>
    <property type="molecule type" value="Genomic_DNA"/>
</dbReference>
<dbReference type="AlphaFoldDB" id="T1KU47"/>